<reference evidence="1 2" key="1">
    <citation type="submission" date="2021-06" db="EMBL/GenBank/DDBJ databases">
        <title>Caerostris extrusa draft genome.</title>
        <authorList>
            <person name="Kono N."/>
            <person name="Arakawa K."/>
        </authorList>
    </citation>
    <scope>NUCLEOTIDE SEQUENCE [LARGE SCALE GENOMIC DNA]</scope>
</reference>
<accession>A0AAV4RWE7</accession>
<comment type="caution">
    <text evidence="1">The sequence shown here is derived from an EMBL/GenBank/DDBJ whole genome shotgun (WGS) entry which is preliminary data.</text>
</comment>
<sequence length="110" mass="12734">MTKERQTKPNIESISLIEDMLLIHAMSDLDHVLEHDTIFTSSALPPAQFRHPASVPGPCHSANTPRHFERSKKNITERISLCFICLRQLHLFEIVFSSLLYKQLRQVLRL</sequence>
<protein>
    <submittedName>
        <fullName evidence="1">Uncharacterized protein</fullName>
    </submittedName>
</protein>
<dbReference type="Proteomes" id="UP001054945">
    <property type="component" value="Unassembled WGS sequence"/>
</dbReference>
<evidence type="ECO:0000313" key="1">
    <source>
        <dbReference type="EMBL" id="GIY24198.1"/>
    </source>
</evidence>
<evidence type="ECO:0000313" key="2">
    <source>
        <dbReference type="Proteomes" id="UP001054945"/>
    </source>
</evidence>
<gene>
    <name evidence="1" type="ORF">CEXT_451341</name>
</gene>
<organism evidence="1 2">
    <name type="scientific">Caerostris extrusa</name>
    <name type="common">Bark spider</name>
    <name type="synonym">Caerostris bankana</name>
    <dbReference type="NCBI Taxonomy" id="172846"/>
    <lineage>
        <taxon>Eukaryota</taxon>
        <taxon>Metazoa</taxon>
        <taxon>Ecdysozoa</taxon>
        <taxon>Arthropoda</taxon>
        <taxon>Chelicerata</taxon>
        <taxon>Arachnida</taxon>
        <taxon>Araneae</taxon>
        <taxon>Araneomorphae</taxon>
        <taxon>Entelegynae</taxon>
        <taxon>Araneoidea</taxon>
        <taxon>Araneidae</taxon>
        <taxon>Caerostris</taxon>
    </lineage>
</organism>
<proteinExistence type="predicted"/>
<name>A0AAV4RWE7_CAEEX</name>
<dbReference type="AlphaFoldDB" id="A0AAV4RWE7"/>
<keyword evidence="2" id="KW-1185">Reference proteome</keyword>
<dbReference type="EMBL" id="BPLR01008367">
    <property type="protein sequence ID" value="GIY24198.1"/>
    <property type="molecule type" value="Genomic_DNA"/>
</dbReference>